<organism evidence="1 2">
    <name type="scientific">Parascaris univalens</name>
    <name type="common">Nematode worm</name>
    <dbReference type="NCBI Taxonomy" id="6257"/>
    <lineage>
        <taxon>Eukaryota</taxon>
        <taxon>Metazoa</taxon>
        <taxon>Ecdysozoa</taxon>
        <taxon>Nematoda</taxon>
        <taxon>Chromadorea</taxon>
        <taxon>Rhabditida</taxon>
        <taxon>Spirurina</taxon>
        <taxon>Ascaridomorpha</taxon>
        <taxon>Ascaridoidea</taxon>
        <taxon>Ascarididae</taxon>
        <taxon>Parascaris</taxon>
    </lineage>
</organism>
<sequence length="107" mass="12077">MIRGVRSIRYQNSNPNLCTTVQSSFWRSDITEKVREWGRRENLYRQKGRISTQSLKLKPQISKACFCVNSGVMRRLSQGVDLSTSSTTSKNCSLLSNTSTEILSGVI</sequence>
<accession>A0A915A6G6</accession>
<evidence type="ECO:0000313" key="2">
    <source>
        <dbReference type="WBParaSite" id="PgR002_g062_t01"/>
    </source>
</evidence>
<keyword evidence="1" id="KW-1185">Reference proteome</keyword>
<name>A0A915A6G6_PARUN</name>
<reference evidence="2" key="1">
    <citation type="submission" date="2022-11" db="UniProtKB">
        <authorList>
            <consortium name="WormBaseParasite"/>
        </authorList>
    </citation>
    <scope>IDENTIFICATION</scope>
</reference>
<proteinExistence type="predicted"/>
<dbReference type="WBParaSite" id="PgR002_g062_t01">
    <property type="protein sequence ID" value="PgR002_g062_t01"/>
    <property type="gene ID" value="PgR002_g062"/>
</dbReference>
<evidence type="ECO:0000313" key="1">
    <source>
        <dbReference type="Proteomes" id="UP000887569"/>
    </source>
</evidence>
<dbReference type="AlphaFoldDB" id="A0A915A6G6"/>
<dbReference type="Proteomes" id="UP000887569">
    <property type="component" value="Unplaced"/>
</dbReference>
<protein>
    <submittedName>
        <fullName evidence="2">Uncharacterized protein</fullName>
    </submittedName>
</protein>